<dbReference type="HOGENOM" id="CLU_2470322_0_0_1"/>
<evidence type="ECO:0000313" key="2">
    <source>
        <dbReference type="EMBL" id="KIX08291.1"/>
    </source>
</evidence>
<dbReference type="RefSeq" id="XP_013275427.1">
    <property type="nucleotide sequence ID" value="XM_013419973.1"/>
</dbReference>
<sequence>MSPGAPSPLEAQAANAEQALDPISRQILERTQSQNRLPQSTQSGVSSKSNYAESGPSEDQYSGRLSSDPVPLRRVNSTASNKLGKDKK</sequence>
<dbReference type="OrthoDB" id="10372911at2759"/>
<keyword evidence="3" id="KW-1185">Reference proteome</keyword>
<dbReference type="GeneID" id="25291018"/>
<dbReference type="VEuPathDB" id="FungiDB:Z518_02947"/>
<dbReference type="AlphaFoldDB" id="A0A0D2IY09"/>
<evidence type="ECO:0000313" key="3">
    <source>
        <dbReference type="Proteomes" id="UP000053617"/>
    </source>
</evidence>
<proteinExistence type="predicted"/>
<feature type="compositionally biased region" description="Polar residues" evidence="1">
    <location>
        <begin position="29"/>
        <end position="65"/>
    </location>
</feature>
<gene>
    <name evidence="2" type="ORF">Z518_02947</name>
</gene>
<feature type="region of interest" description="Disordered" evidence="1">
    <location>
        <begin position="1"/>
        <end position="88"/>
    </location>
</feature>
<dbReference type="Proteomes" id="UP000053617">
    <property type="component" value="Unassembled WGS sequence"/>
</dbReference>
<accession>A0A0D2IY09</accession>
<evidence type="ECO:0000256" key="1">
    <source>
        <dbReference type="SAM" id="MobiDB-lite"/>
    </source>
</evidence>
<reference evidence="2 3" key="1">
    <citation type="submission" date="2015-01" db="EMBL/GenBank/DDBJ databases">
        <title>The Genome Sequence of Rhinocladiella mackenzie CBS 650.93.</title>
        <authorList>
            <consortium name="The Broad Institute Genomics Platform"/>
            <person name="Cuomo C."/>
            <person name="de Hoog S."/>
            <person name="Gorbushina A."/>
            <person name="Stielow B."/>
            <person name="Teixiera M."/>
            <person name="Abouelleil A."/>
            <person name="Chapman S.B."/>
            <person name="Priest M."/>
            <person name="Young S.K."/>
            <person name="Wortman J."/>
            <person name="Nusbaum C."/>
            <person name="Birren B."/>
        </authorList>
    </citation>
    <scope>NUCLEOTIDE SEQUENCE [LARGE SCALE GENOMIC DNA]</scope>
    <source>
        <strain evidence="2 3">CBS 650.93</strain>
    </source>
</reference>
<organism evidence="2 3">
    <name type="scientific">Rhinocladiella mackenziei CBS 650.93</name>
    <dbReference type="NCBI Taxonomy" id="1442369"/>
    <lineage>
        <taxon>Eukaryota</taxon>
        <taxon>Fungi</taxon>
        <taxon>Dikarya</taxon>
        <taxon>Ascomycota</taxon>
        <taxon>Pezizomycotina</taxon>
        <taxon>Eurotiomycetes</taxon>
        <taxon>Chaetothyriomycetidae</taxon>
        <taxon>Chaetothyriales</taxon>
        <taxon>Herpotrichiellaceae</taxon>
        <taxon>Rhinocladiella</taxon>
    </lineage>
</organism>
<feature type="compositionally biased region" description="Low complexity" evidence="1">
    <location>
        <begin position="9"/>
        <end position="20"/>
    </location>
</feature>
<protein>
    <submittedName>
        <fullName evidence="2">Rhinocladiella mackenziei CBS 650.93 unplaced genomic scaffold supercont1.2, whole genome shotgun sequence</fullName>
    </submittedName>
</protein>
<dbReference type="EMBL" id="KN847476">
    <property type="protein sequence ID" value="KIX08291.1"/>
    <property type="molecule type" value="Genomic_DNA"/>
</dbReference>
<name>A0A0D2IY09_9EURO</name>